<dbReference type="KEGG" id="drc:G0Q07_00245"/>
<keyword evidence="6" id="KW-1185">Reference proteome</keyword>
<dbReference type="EMBL" id="CP048409">
    <property type="protein sequence ID" value="QIA06257.1"/>
    <property type="molecule type" value="Genomic_DNA"/>
</dbReference>
<dbReference type="RefSeq" id="WP_163344113.1">
    <property type="nucleotide sequence ID" value="NZ_CP048409.1"/>
</dbReference>
<evidence type="ECO:0000259" key="4">
    <source>
        <dbReference type="PROSITE" id="PS50825"/>
    </source>
</evidence>
<dbReference type="Gene3D" id="2.60.40.740">
    <property type="match status" value="1"/>
</dbReference>
<dbReference type="InterPro" id="IPR028974">
    <property type="entry name" value="TSP_type-3_rpt"/>
</dbReference>
<feature type="region of interest" description="Disordered" evidence="2">
    <location>
        <begin position="2627"/>
        <end position="2649"/>
    </location>
</feature>
<dbReference type="Pfam" id="PF13573">
    <property type="entry name" value="SprB"/>
    <property type="match status" value="3"/>
</dbReference>
<proteinExistence type="predicted"/>
<sequence>MKKLMYIVFFLMMATNLLAQETYVVDSVCVGAERTYRRDGEKLYLYDWHIIDHQLVDTFAVPGVDFEEVAGNDTTWGNEITHLWDAEGDYDLLVYVTTEHGCDTVEQGKVRVFPLPEVRVSEDIVLCDLNDFVVQGDTAWNHSVLYWASTGDGTFSDEYNLHPTYSFGSNDSVVGEVTLFLTAEGLADNGTCIPAVDSVTYRFSKPEIEFDVEPLLCYNDQDAIIRVNMLGGAPPFDFAWTGPDGYTSADSDSITGLGAGWYYLTVTDANDCYDIDSVEIVNPPELVDTIENVIQVSCYGYSDGAIAASASGGTGILSFSWTSELGASYAGDSIYNLPADTYYLTVTDENGCTTFDTVVLPEPEILLVDITADDTILCEGDVVILHGNPVGGTGELTHEWTGNGSVFLSAVNDSVTTFAGAPAGRYVFTYTITDEALCKASDSIVVNVYPPTSSTNFMEVCFGEPAFTWNNLTITSDADRIYLDTLFGANQYGCDSLLTLEVDVLFPETYDTIIYVCENDAPYQPYGNITILPDRDSIYLDTVRYVDSGCDSLLVTINVFSQPVTDTLLYAELCSGADEFQWNNRWIQTDYSEVYLDTMVNSFGCDSLLTYNVTINPPDTTFVFDTLCQDTEPYAWNDTVIVQTAFDSTYEATLQNSLGCDSLVYLEVHILPKSETELDTMVCYADLWYPWSTDKEFYAGWDSTYTDTLINQWGCDSVLFLNVEVQYPDTVNIDTTICEGEPVFAWGVNPVHQVDSYTDSIYTDVLQNQFGCDSIVNLDVRILRPVVITDTIEICENEPAFVWHSLDILTYRDSIYTDTLYYEAGCDSLRLELTLISHPISDTIIDTILCEGSPEFAWNTHTVSTFMDSTYLDTLPNMYGCDSTITLNVEIVPAFKDTFPEAICYGEPIADWYGQVISSEKDSVYIHNVPGPAGCDTLLYYEVTILPVTYEDLDTTLCYGLPDFMWNNRLISGTASDFYLDTLVNSYGCDSLLTYTVTILPPDTTLVYDTMCVGDPGYDWNGWTVSTTEEDIYEATLQTAYGCDSVAILYTTLLEGGSTYDTIFACEEYYWEATDETYTTTGDAFHIVGSETACPDTSWLHMVISPPIVIDTLVQHVLCYGDSTGLIELTVSGGMNSYSYEWSNGETTQNISNLTAGIYTVTVTTPVTDTLDCYATMDIVITEPTPVTITEDQIVHVDVMGESTGSIEVTVAGGTPAYTYAWINEASDTVDISEDLFNQPAGDYTLTVTDDNGCIATFTATITEPVPLDKYMAPLTDEICYEELVNYSLPQNLSEYLALDTSAEAYSLDCDLDTSTFDAEIVSISNDVYCYEEVRRYSIVTICGDTLSATHRIIVDDREAPEIYCPPDFSVSNGIIPAAYDSTEFWDEGGSMYDNCGIVSFELIDEQTQDLSDHILVTRTYEVTDYCGNVNQCVHIIKVYSDVAIDLVCSNLPKVYYECSDFRPNYRDTSDFWAAGGRYYSSVPIDTFFYTDKVDGVYCPTINRTYTLRNVAGQTVTCTQTFEVLDDVAPTLILPDKHIYCNESWPLYSDYVDVLQFRNSHGNDAFDNCGNRSIRSVALFSVNVTGTCPTVQERVYRITDQCGNFSFETELVYINDTIPPDVTNFPYELTVSCDVPEPYTDASLYANDDCEDVEIIHEKDSLGGIDEPGVVYRFYTFSDGCNDVPVVQKITVVLDEVAEFDGLSPLCQFTPSPELPDTSKNGITGHWEIDSIPTGVVGTFTYIFYPDSGQCAGPADIVVEILPAIELTQTHLDQGYNPNPVGSIDLDIAGGSGSYTINWNFPNGYSANSEDITNLYAGDYWVEVSDEIGCYDSLSVTLLAYEPEFSCPPDTLIECPDITQYPGTNDINEFIAMGGYYDPISIFRNLDYFDVVDTTEYCLTIERTYVVEDIYGRRDSCTQTIDFYDLVPPVIVAPDGDTAECLSTIVPTIETFADFLAMTGTDAYDPNCTIDPSTFTVRDTAIVLQPGRSQVIYYFSIEDFCGNIGRDTTYYLITDDEAPEVWCADITVYLDENGQYHLTIQDSMTMVDSMYDNCTAPEDMRVEIEIDLITCEDVESGAQARITVYDEGGLSAECTANITVVDNLPPEAICQDITIYLDETGVAYITPPDIDNGSFDNCELDSIWISRDRFDCFDVGENEVELYAVDVYGLRDTCIGIVTVIDPVDPYIVCRPLQTIQLDEYGKFDLSWDFVTDSVSDECGIDTVLLDDYELDCDNIGFTIITVTAYDVNGNSSTCEAEFEVFGNIPPNVQNDTAVTAVNVAVEIPVTNNDYDLKTNINLESLGVLIGPSNGSVVVDNETGIVTYTPNLNYEGPDVFRYTICDDGIPCEPECGEAIVFITVRPVNEPPVAVDDYYEVPCGELFGDVTLNDSDPDGDQIFVNPIPVTPPDSGALTLFDNGNFEYIPFDGFFGTDSFQYVICDNGIPSLCDTAWVYITRVPDNDCDGVADAIDIDDDNDGIRDNIENGGFWPEDQMGLIDSDNDGIPDYMDIDSDNDGIPDNIEGQGENNYVPPSGIDANGDGWDDVYDVTIGGVITFDEQLTDTDGDSMPDYLDIDSDNDGVFDMIEGHDADHNGIADVIRWYSDEDQDGLDDAYDTYSGWADYGNELGSNAPLQDFDDDGTRDWRDTNDEDDEYQTVNEDLNGNGDYSDDDLDLDGYPEYLDTELNCELFIPEGFSPNDDGVHDFFQILCIQKYPNNKLMIFNRNGVKLWEKEHYGILDVWGTYHDAWWWGTSENVLTIGRSGGLPAGNYIYVLILNDGKGTVKNGTVMLAY</sequence>
<evidence type="ECO:0000313" key="6">
    <source>
        <dbReference type="Proteomes" id="UP000474630"/>
    </source>
</evidence>
<keyword evidence="3" id="KW-0732">Signal</keyword>
<feature type="signal peptide" evidence="3">
    <location>
        <begin position="1"/>
        <end position="19"/>
    </location>
</feature>
<gene>
    <name evidence="5" type="ORF">G0Q07_00245</name>
</gene>
<dbReference type="Gene3D" id="4.10.1080.10">
    <property type="entry name" value="TSP type-3 repeat"/>
    <property type="match status" value="1"/>
</dbReference>
<dbReference type="InterPro" id="IPR013783">
    <property type="entry name" value="Ig-like_fold"/>
</dbReference>
<dbReference type="Gene3D" id="2.60.40.3440">
    <property type="match status" value="2"/>
</dbReference>
<feature type="domain" description="HYR" evidence="4">
    <location>
        <begin position="1355"/>
        <end position="1441"/>
    </location>
</feature>
<accession>A0A6C0R8A5</accession>
<reference evidence="5 6" key="1">
    <citation type="submission" date="2020-02" db="EMBL/GenBank/DDBJ databases">
        <title>Genome sequencing for Draconibacterium sp. strain M1.</title>
        <authorList>
            <person name="Park S.-J."/>
        </authorList>
    </citation>
    <scope>NUCLEOTIDE SEQUENCE [LARGE SCALE GENOMIC DNA]</scope>
    <source>
        <strain evidence="5 6">M1</strain>
    </source>
</reference>
<organism evidence="5 6">
    <name type="scientific">Draconibacterium halophilum</name>
    <dbReference type="NCBI Taxonomy" id="2706887"/>
    <lineage>
        <taxon>Bacteria</taxon>
        <taxon>Pseudomonadati</taxon>
        <taxon>Bacteroidota</taxon>
        <taxon>Bacteroidia</taxon>
        <taxon>Marinilabiliales</taxon>
        <taxon>Prolixibacteraceae</taxon>
        <taxon>Draconibacterium</taxon>
    </lineage>
</organism>
<dbReference type="Pfam" id="PF17963">
    <property type="entry name" value="Big_9"/>
    <property type="match status" value="2"/>
</dbReference>
<dbReference type="Pfam" id="PF13585">
    <property type="entry name" value="CHU_C"/>
    <property type="match status" value="1"/>
</dbReference>
<evidence type="ECO:0000256" key="1">
    <source>
        <dbReference type="ARBA" id="ARBA00022737"/>
    </source>
</evidence>
<evidence type="ECO:0000256" key="3">
    <source>
        <dbReference type="SAM" id="SignalP"/>
    </source>
</evidence>
<dbReference type="InterPro" id="IPR025667">
    <property type="entry name" value="SprB_repeat"/>
</dbReference>
<dbReference type="Gene3D" id="2.60.40.10">
    <property type="entry name" value="Immunoglobulins"/>
    <property type="match status" value="1"/>
</dbReference>
<dbReference type="CDD" id="cd11304">
    <property type="entry name" value="Cadherin_repeat"/>
    <property type="match status" value="1"/>
</dbReference>
<dbReference type="InterPro" id="IPR003410">
    <property type="entry name" value="HYR_dom"/>
</dbReference>
<feature type="chain" id="PRO_5025490625" description="HYR domain-containing protein" evidence="3">
    <location>
        <begin position="20"/>
        <end position="2791"/>
    </location>
</feature>
<evidence type="ECO:0000313" key="5">
    <source>
        <dbReference type="EMBL" id="QIA06257.1"/>
    </source>
</evidence>
<dbReference type="Proteomes" id="UP000474630">
    <property type="component" value="Chromosome"/>
</dbReference>
<dbReference type="GO" id="GO:0005509">
    <property type="term" value="F:calcium ion binding"/>
    <property type="evidence" value="ECO:0007669"/>
    <property type="project" value="InterPro"/>
</dbReference>
<name>A0A6C0R8A5_9BACT</name>
<protein>
    <recommendedName>
        <fullName evidence="4">HYR domain-containing protein</fullName>
    </recommendedName>
</protein>
<evidence type="ECO:0000256" key="2">
    <source>
        <dbReference type="SAM" id="MobiDB-lite"/>
    </source>
</evidence>
<dbReference type="SUPFAM" id="SSF103647">
    <property type="entry name" value="TSP type-3 repeat"/>
    <property type="match status" value="2"/>
</dbReference>
<keyword evidence="1" id="KW-0677">Repeat</keyword>
<dbReference type="PROSITE" id="PS50825">
    <property type="entry name" value="HYR"/>
    <property type="match status" value="1"/>
</dbReference>